<dbReference type="InterPro" id="IPR013108">
    <property type="entry name" value="Amidohydro_3"/>
</dbReference>
<dbReference type="Gene3D" id="3.10.310.70">
    <property type="match status" value="1"/>
</dbReference>
<dbReference type="CDD" id="cd01300">
    <property type="entry name" value="YtcJ_like"/>
    <property type="match status" value="1"/>
</dbReference>
<proteinExistence type="predicted"/>
<name>A0ABY8QQ48_9MICO</name>
<dbReference type="RefSeq" id="WP_349637891.1">
    <property type="nucleotide sequence ID" value="NZ_CP090958.1"/>
</dbReference>
<dbReference type="InterPro" id="IPR032466">
    <property type="entry name" value="Metal_Hydrolase"/>
</dbReference>
<dbReference type="PANTHER" id="PTHR22642:SF2">
    <property type="entry name" value="PROTEIN LONG AFTER FAR-RED 3"/>
    <property type="match status" value="1"/>
</dbReference>
<dbReference type="Gene3D" id="2.30.40.10">
    <property type="entry name" value="Urease, subunit C, domain 1"/>
    <property type="match status" value="1"/>
</dbReference>
<dbReference type="Pfam" id="PF07969">
    <property type="entry name" value="Amidohydro_3"/>
    <property type="match status" value="1"/>
</dbReference>
<dbReference type="PANTHER" id="PTHR22642">
    <property type="entry name" value="IMIDAZOLONEPROPIONASE"/>
    <property type="match status" value="1"/>
</dbReference>
<dbReference type="Gene3D" id="3.20.20.140">
    <property type="entry name" value="Metal-dependent hydrolases"/>
    <property type="match status" value="1"/>
</dbReference>
<feature type="domain" description="Amidohydrolase 3" evidence="1">
    <location>
        <begin position="48"/>
        <end position="539"/>
    </location>
</feature>
<accession>A0ABY8QQ48</accession>
<organism evidence="2 3">
    <name type="scientific">Saxibacter everestensis</name>
    <dbReference type="NCBI Taxonomy" id="2909229"/>
    <lineage>
        <taxon>Bacteria</taxon>
        <taxon>Bacillati</taxon>
        <taxon>Actinomycetota</taxon>
        <taxon>Actinomycetes</taxon>
        <taxon>Micrococcales</taxon>
        <taxon>Brevibacteriaceae</taxon>
        <taxon>Saxibacter</taxon>
    </lineage>
</organism>
<protein>
    <submittedName>
        <fullName evidence="2">Amidohydrolase</fullName>
        <ecNumber evidence="2">3.5.-.-</ecNumber>
    </submittedName>
</protein>
<dbReference type="SUPFAM" id="SSF51556">
    <property type="entry name" value="Metallo-dependent hydrolases"/>
    <property type="match status" value="1"/>
</dbReference>
<sequence>MLLDLIVDNARIHTMDAARPQASRLGVLAGRVVGLDDELTGLSARQRFDAAGAAVVPGFNDVHCHTTWYGLTLAEIDLGGLRTIPEVYQRLRTGAENLGSGDWIFATGFNHHEFGGNYPDIAVLDQIAGGRPLYIRQTSGHSAIANTESLRRAGVFAPGFTDPEGGLVRRDEQGNPTGLLEETAQALIQDLVRPYSQADIRAALDRATRHYAAEGITSFSEAGIAGGWIGHSPAEVAAYQAARESGQLHARAQLMPAMDVLHPVAANADDGFGIGLDLGMRSGFGDDYLSIGPVKIFLDGALSGETAALTECYCSNPDKRGYLQGDADELKGRIIDAYRSGWALAVHAIGDAAIDLAIDAIGTARKRFGPPAVPSRIEHAAVVRPDQLPKLRDAEIAVTPQAAFFDAIGDGMMASLGEERSGWTYRAKSFIDGGVLMPGSSDRPCADGNALRGIQAFVDRKTRSGATFGAGSEKLSAYEALRAYTAVSGQATGFGDRKGTLVPGMLADFTVLENAPMDVATEDIAGIEVLGTAVGGEFTHGG</sequence>
<evidence type="ECO:0000259" key="1">
    <source>
        <dbReference type="Pfam" id="PF07969"/>
    </source>
</evidence>
<keyword evidence="2" id="KW-0378">Hydrolase</keyword>
<gene>
    <name evidence="2" type="ORF">LWF01_13520</name>
</gene>
<reference evidence="2 3" key="1">
    <citation type="submission" date="2023-05" db="EMBL/GenBank/DDBJ databases">
        <title>Lithophilousrod everest ZFBP1038 complete genpme.</title>
        <authorList>
            <person name="Tian M."/>
        </authorList>
    </citation>
    <scope>NUCLEOTIDE SEQUENCE [LARGE SCALE GENOMIC DNA]</scope>
    <source>
        <strain evidence="2 3">ZFBP1038</strain>
    </source>
</reference>
<dbReference type="GO" id="GO:0016787">
    <property type="term" value="F:hydrolase activity"/>
    <property type="evidence" value="ECO:0007669"/>
    <property type="project" value="UniProtKB-KW"/>
</dbReference>
<keyword evidence="3" id="KW-1185">Reference proteome</keyword>
<dbReference type="EC" id="3.5.-.-" evidence="2"/>
<dbReference type="EMBL" id="CP090958">
    <property type="protein sequence ID" value="WGW11108.1"/>
    <property type="molecule type" value="Genomic_DNA"/>
</dbReference>
<dbReference type="InterPro" id="IPR033932">
    <property type="entry name" value="YtcJ-like"/>
</dbReference>
<dbReference type="Proteomes" id="UP001209083">
    <property type="component" value="Chromosome"/>
</dbReference>
<dbReference type="InterPro" id="IPR011059">
    <property type="entry name" value="Metal-dep_hydrolase_composite"/>
</dbReference>
<dbReference type="SUPFAM" id="SSF51338">
    <property type="entry name" value="Composite domain of metallo-dependent hydrolases"/>
    <property type="match status" value="1"/>
</dbReference>
<evidence type="ECO:0000313" key="2">
    <source>
        <dbReference type="EMBL" id="WGW11108.1"/>
    </source>
</evidence>
<evidence type="ECO:0000313" key="3">
    <source>
        <dbReference type="Proteomes" id="UP001209083"/>
    </source>
</evidence>